<evidence type="ECO:0000256" key="4">
    <source>
        <dbReference type="ARBA" id="ARBA00012682"/>
    </source>
</evidence>
<keyword evidence="5" id="KW-0862">Zinc</keyword>
<dbReference type="InterPro" id="IPR013103">
    <property type="entry name" value="RVT_2"/>
</dbReference>
<gene>
    <name evidence="12" type="ORF">WN944_007360</name>
</gene>
<comment type="catalytic activity">
    <reaction evidence="8">
        <text>2 superoxide + 2 H(+) = H2O2 + O2</text>
        <dbReference type="Rhea" id="RHEA:20696"/>
        <dbReference type="ChEBI" id="CHEBI:15378"/>
        <dbReference type="ChEBI" id="CHEBI:15379"/>
        <dbReference type="ChEBI" id="CHEBI:16240"/>
        <dbReference type="ChEBI" id="CHEBI:18421"/>
        <dbReference type="EC" id="1.15.1.1"/>
    </reaction>
</comment>
<keyword evidence="7" id="KW-0186">Copper</keyword>
<dbReference type="Proteomes" id="UP001428341">
    <property type="component" value="Unassembled WGS sequence"/>
</dbReference>
<feature type="domain" description="Superoxide dismutase copper/zinc binding" evidence="9">
    <location>
        <begin position="615"/>
        <end position="739"/>
    </location>
</feature>
<dbReference type="CDD" id="cd00305">
    <property type="entry name" value="Cu-Zn_Superoxide_Dismutase"/>
    <property type="match status" value="2"/>
</dbReference>
<dbReference type="Pfam" id="PF25597">
    <property type="entry name" value="SH3_retrovirus"/>
    <property type="match status" value="1"/>
</dbReference>
<comment type="cofactor">
    <cofactor evidence="2">
        <name>Zn(2+)</name>
        <dbReference type="ChEBI" id="CHEBI:29105"/>
    </cofactor>
</comment>
<dbReference type="Gene3D" id="2.60.40.200">
    <property type="entry name" value="Superoxide dismutase, copper/zinc binding domain"/>
    <property type="match status" value="2"/>
</dbReference>
<comment type="caution">
    <text evidence="12">The sequence shown here is derived from an EMBL/GenBank/DDBJ whole genome shotgun (WGS) entry which is preliminary data.</text>
</comment>
<evidence type="ECO:0000259" key="9">
    <source>
        <dbReference type="Pfam" id="PF00080"/>
    </source>
</evidence>
<feature type="domain" description="Superoxide dismutase copper/zinc binding" evidence="9">
    <location>
        <begin position="760"/>
        <end position="895"/>
    </location>
</feature>
<evidence type="ECO:0000256" key="6">
    <source>
        <dbReference type="ARBA" id="ARBA00022862"/>
    </source>
</evidence>
<evidence type="ECO:0000256" key="1">
    <source>
        <dbReference type="ARBA" id="ARBA00001935"/>
    </source>
</evidence>
<evidence type="ECO:0000259" key="11">
    <source>
        <dbReference type="Pfam" id="PF25597"/>
    </source>
</evidence>
<dbReference type="InterPro" id="IPR018152">
    <property type="entry name" value="SOD_Cu/Zn_BS"/>
</dbReference>
<proteinExistence type="inferred from homology"/>
<dbReference type="Pfam" id="PF07727">
    <property type="entry name" value="RVT_2"/>
    <property type="match status" value="2"/>
</dbReference>
<evidence type="ECO:0000313" key="12">
    <source>
        <dbReference type="EMBL" id="KAK9215355.1"/>
    </source>
</evidence>
<name>A0AAP0QUB5_9ROSI</name>
<evidence type="ECO:0000256" key="2">
    <source>
        <dbReference type="ARBA" id="ARBA00001947"/>
    </source>
</evidence>
<evidence type="ECO:0000259" key="10">
    <source>
        <dbReference type="Pfam" id="PF07727"/>
    </source>
</evidence>
<sequence length="900" mass="100290">MEIWSGKHAQDYDSLRIFGCPAYYHVKDGKLDPRAKKAIFVGFKCGVKGFKLWDLEDKKFVCSRDVTFDEASMMKASSSQQVENKTKEVLQRVEFNATPYVPVSCTSKKGSTMEVTPRVEEYVVSFDVPQNEETIDDIDNDDFIATKRPRREIKKPGWLTKDMVVAYALPVIDDDIPNTFGKALRSSGSDQWKLVMEEEMKSLHQNQTWELTRLVAKGFAQNEGIDYNEVFSPVVKHTSIRILLALVAEYELELAQLDVKTAFLHGDMKQEIYMIQPCGFRVAGKENHVCRRLLDEAFIYLLLYVDDMLITSKNRDEIERLKKQLASEFEMKDLGDAQRILGMEIRRDKKNGSVWLTQESYLKKVLERFGMDDKTKSVCTPLAPNFKLSSSSCPRSQEERDYMARVPYASVVGSLMYDVVCTRPDISQAKDCGQQCVGYCDSDFAGNLDKRRSTTGYVFTLGGGLVSWRSILQSTIALSTTEAEYMAATEAVKEAIWLKALLGDLGVIQENIAVFCDNQSAIFLAKNQTYHARTKHIDVKYHYVREIIESGVVLLRKIDTKDNPSDMLTKSQRCSHFGDDDWLVVGSDLDKSSPRPHDNKVNAIAVITGREGGPKGSIFFSQDGDHGPTILNGYLHGLPPGHHGFHVHAAGDTRHECNSAGSHFDPHNMSHGGKEDEHRHVGDLGNLFGDVYGNAYLSHFLDNKIRLTGPDSIIGRAIVIHKDQDDFGRGFVNSTKSTGVPHGNKVNAIAVITGREGGPKGSIFFYQDGDHGPTILNGYLHGLPPGHHGFHVHAAGDTRHECNSAGSHFNPHNMLHGSKEDEHRHAGDLGNLIVDAYGNAYLSHFLDNKIRLTGPHSIIGRAIVIHKDQDDFGRGGHNDSKSTGHAGERIACGVIGLLSY</sequence>
<dbReference type="InterPro" id="IPR043502">
    <property type="entry name" value="DNA/RNA_pol_sf"/>
</dbReference>
<dbReference type="SUPFAM" id="SSF56672">
    <property type="entry name" value="DNA/RNA polymerases"/>
    <property type="match status" value="1"/>
</dbReference>
<dbReference type="CDD" id="cd09272">
    <property type="entry name" value="RNase_HI_RT_Ty1"/>
    <property type="match status" value="1"/>
</dbReference>
<evidence type="ECO:0000256" key="3">
    <source>
        <dbReference type="ARBA" id="ARBA00010457"/>
    </source>
</evidence>
<evidence type="ECO:0000313" key="13">
    <source>
        <dbReference type="Proteomes" id="UP001428341"/>
    </source>
</evidence>
<reference evidence="12 13" key="1">
    <citation type="submission" date="2024-05" db="EMBL/GenBank/DDBJ databases">
        <title>Haplotype-resolved chromosome-level genome assembly of Huyou (Citrus changshanensis).</title>
        <authorList>
            <person name="Miao C."/>
            <person name="Chen W."/>
            <person name="Wu Y."/>
            <person name="Wang L."/>
            <person name="Zhao S."/>
            <person name="Grierson D."/>
            <person name="Xu C."/>
            <person name="Chen K."/>
        </authorList>
    </citation>
    <scope>NUCLEOTIDE SEQUENCE [LARGE SCALE GENOMIC DNA]</scope>
    <source>
        <strain evidence="12">01-14</strain>
        <tissue evidence="12">Leaf</tissue>
    </source>
</reference>
<dbReference type="PANTHER" id="PTHR10003">
    <property type="entry name" value="SUPEROXIDE DISMUTASE CU-ZN -RELATED"/>
    <property type="match status" value="1"/>
</dbReference>
<keyword evidence="6" id="KW-0049">Antioxidant</keyword>
<dbReference type="PRINTS" id="PR00068">
    <property type="entry name" value="CUZNDISMTASE"/>
</dbReference>
<evidence type="ECO:0000256" key="5">
    <source>
        <dbReference type="ARBA" id="ARBA00022833"/>
    </source>
</evidence>
<dbReference type="GO" id="GO:0004784">
    <property type="term" value="F:superoxide dismutase activity"/>
    <property type="evidence" value="ECO:0007669"/>
    <property type="project" value="UniProtKB-EC"/>
</dbReference>
<feature type="domain" description="Retroviral polymerase SH3-like" evidence="11">
    <location>
        <begin position="20"/>
        <end position="79"/>
    </location>
</feature>
<evidence type="ECO:0000256" key="8">
    <source>
        <dbReference type="ARBA" id="ARBA00049204"/>
    </source>
</evidence>
<dbReference type="InterPro" id="IPR036423">
    <property type="entry name" value="SOD-like_Cu/Zn_dom_sf"/>
</dbReference>
<evidence type="ECO:0000256" key="7">
    <source>
        <dbReference type="ARBA" id="ARBA00023008"/>
    </source>
</evidence>
<organism evidence="12 13">
    <name type="scientific">Citrus x changshan-huyou</name>
    <dbReference type="NCBI Taxonomy" id="2935761"/>
    <lineage>
        <taxon>Eukaryota</taxon>
        <taxon>Viridiplantae</taxon>
        <taxon>Streptophyta</taxon>
        <taxon>Embryophyta</taxon>
        <taxon>Tracheophyta</taxon>
        <taxon>Spermatophyta</taxon>
        <taxon>Magnoliopsida</taxon>
        <taxon>eudicotyledons</taxon>
        <taxon>Gunneridae</taxon>
        <taxon>Pentapetalae</taxon>
        <taxon>rosids</taxon>
        <taxon>malvids</taxon>
        <taxon>Sapindales</taxon>
        <taxon>Rutaceae</taxon>
        <taxon>Aurantioideae</taxon>
        <taxon>Citrus</taxon>
    </lineage>
</organism>
<accession>A0AAP0QUB5</accession>
<dbReference type="EC" id="1.15.1.1" evidence="4"/>
<dbReference type="SUPFAM" id="SSF49329">
    <property type="entry name" value="Cu,Zn superoxide dismutase-like"/>
    <property type="match status" value="2"/>
</dbReference>
<dbReference type="InterPro" id="IPR001424">
    <property type="entry name" value="SOD_Cu_Zn_dom"/>
</dbReference>
<dbReference type="Pfam" id="PF00080">
    <property type="entry name" value="Sod_Cu"/>
    <property type="match status" value="2"/>
</dbReference>
<protein>
    <recommendedName>
        <fullName evidence="4">superoxide dismutase</fullName>
        <ecNumber evidence="4">1.15.1.1</ecNumber>
    </recommendedName>
</protein>
<dbReference type="GO" id="GO:0005507">
    <property type="term" value="F:copper ion binding"/>
    <property type="evidence" value="ECO:0007669"/>
    <property type="project" value="InterPro"/>
</dbReference>
<dbReference type="EMBL" id="JBCGBO010000003">
    <property type="protein sequence ID" value="KAK9215355.1"/>
    <property type="molecule type" value="Genomic_DNA"/>
</dbReference>
<feature type="domain" description="Reverse transcriptase Ty1/copia-type" evidence="10">
    <location>
        <begin position="299"/>
        <end position="382"/>
    </location>
</feature>
<comment type="similarity">
    <text evidence="3">Belongs to the Cu-Zn superoxide dismutase family.</text>
</comment>
<dbReference type="PROSITE" id="PS00332">
    <property type="entry name" value="SOD_CU_ZN_2"/>
    <property type="match status" value="1"/>
</dbReference>
<dbReference type="InterPro" id="IPR024134">
    <property type="entry name" value="SOD_Cu/Zn_/chaperone"/>
</dbReference>
<feature type="domain" description="Reverse transcriptase Ty1/copia-type" evidence="10">
    <location>
        <begin position="210"/>
        <end position="291"/>
    </location>
</feature>
<comment type="cofactor">
    <cofactor evidence="1">
        <name>Cu cation</name>
        <dbReference type="ChEBI" id="CHEBI:23378"/>
    </cofactor>
</comment>
<keyword evidence="13" id="KW-1185">Reference proteome</keyword>
<dbReference type="AlphaFoldDB" id="A0AAP0QUB5"/>
<dbReference type="InterPro" id="IPR057670">
    <property type="entry name" value="SH3_retrovirus"/>
</dbReference>